<dbReference type="EMBL" id="JAJSOW010000003">
    <property type="protein sequence ID" value="KAI9194128.1"/>
    <property type="molecule type" value="Genomic_DNA"/>
</dbReference>
<keyword evidence="3" id="KW-0808">Transferase</keyword>
<comment type="subcellular location">
    <subcellularLocation>
        <location evidence="1">Golgi apparatus membrane</location>
        <topology evidence="1">Single-pass type II membrane protein</topology>
    </subcellularLocation>
</comment>
<keyword evidence="7" id="KW-0472">Membrane</keyword>
<protein>
    <recommendedName>
        <fullName evidence="8">Exostosin GT47 domain-containing protein</fullName>
    </recommendedName>
</protein>
<evidence type="ECO:0000256" key="7">
    <source>
        <dbReference type="SAM" id="Phobius"/>
    </source>
</evidence>
<dbReference type="PANTHER" id="PTHR11062:SF282">
    <property type="entry name" value="XYLOGLUCAN GALACTOSYLTRANSFERASE GT11-RELATED"/>
    <property type="match status" value="1"/>
</dbReference>
<dbReference type="GO" id="GO:0000139">
    <property type="term" value="C:Golgi membrane"/>
    <property type="evidence" value="ECO:0007669"/>
    <property type="project" value="UniProtKB-SubCell"/>
</dbReference>
<dbReference type="GO" id="GO:0016757">
    <property type="term" value="F:glycosyltransferase activity"/>
    <property type="evidence" value="ECO:0007669"/>
    <property type="project" value="UniProtKB-KW"/>
</dbReference>
<keyword evidence="3" id="KW-0328">Glycosyltransferase</keyword>
<organism evidence="9 10">
    <name type="scientific">Acer negundo</name>
    <name type="common">Box elder</name>
    <dbReference type="NCBI Taxonomy" id="4023"/>
    <lineage>
        <taxon>Eukaryota</taxon>
        <taxon>Viridiplantae</taxon>
        <taxon>Streptophyta</taxon>
        <taxon>Embryophyta</taxon>
        <taxon>Tracheophyta</taxon>
        <taxon>Spermatophyta</taxon>
        <taxon>Magnoliopsida</taxon>
        <taxon>eudicotyledons</taxon>
        <taxon>Gunneridae</taxon>
        <taxon>Pentapetalae</taxon>
        <taxon>rosids</taxon>
        <taxon>malvids</taxon>
        <taxon>Sapindales</taxon>
        <taxon>Sapindaceae</taxon>
        <taxon>Hippocastanoideae</taxon>
        <taxon>Acereae</taxon>
        <taxon>Acer</taxon>
    </lineage>
</organism>
<reference evidence="9" key="2">
    <citation type="submission" date="2023-02" db="EMBL/GenBank/DDBJ databases">
        <authorList>
            <person name="Swenson N.G."/>
            <person name="Wegrzyn J.L."/>
            <person name="Mcevoy S.L."/>
        </authorList>
    </citation>
    <scope>NUCLEOTIDE SEQUENCE</scope>
    <source>
        <strain evidence="9">91603</strain>
        <tissue evidence="9">Leaf</tissue>
    </source>
</reference>
<dbReference type="InterPro" id="IPR004263">
    <property type="entry name" value="Exostosin"/>
</dbReference>
<feature type="compositionally biased region" description="Basic and acidic residues" evidence="6">
    <location>
        <begin position="142"/>
        <end position="152"/>
    </location>
</feature>
<dbReference type="InterPro" id="IPR040911">
    <property type="entry name" value="Exostosin_GT47"/>
</dbReference>
<dbReference type="Pfam" id="PF03016">
    <property type="entry name" value="Exostosin_GT47"/>
    <property type="match status" value="1"/>
</dbReference>
<keyword evidence="5" id="KW-0333">Golgi apparatus</keyword>
<evidence type="ECO:0000256" key="2">
    <source>
        <dbReference type="ARBA" id="ARBA00010271"/>
    </source>
</evidence>
<comment type="caution">
    <text evidence="9">The sequence shown here is derived from an EMBL/GenBank/DDBJ whole genome shotgun (WGS) entry which is preliminary data.</text>
</comment>
<evidence type="ECO:0000256" key="1">
    <source>
        <dbReference type="ARBA" id="ARBA00004323"/>
    </source>
</evidence>
<keyword evidence="7" id="KW-1133">Transmembrane helix</keyword>
<accession>A0AAD5P0Y7</accession>
<evidence type="ECO:0000256" key="3">
    <source>
        <dbReference type="ARBA" id="ARBA00022676"/>
    </source>
</evidence>
<feature type="domain" description="Exostosin GT47" evidence="8">
    <location>
        <begin position="200"/>
        <end position="537"/>
    </location>
</feature>
<keyword evidence="4" id="KW-0735">Signal-anchor</keyword>
<dbReference type="Proteomes" id="UP001064489">
    <property type="component" value="Chromosome 1"/>
</dbReference>
<evidence type="ECO:0000256" key="5">
    <source>
        <dbReference type="ARBA" id="ARBA00023034"/>
    </source>
</evidence>
<gene>
    <name evidence="9" type="ORF">LWI28_003340</name>
</gene>
<evidence type="ECO:0000313" key="10">
    <source>
        <dbReference type="Proteomes" id="UP001064489"/>
    </source>
</evidence>
<evidence type="ECO:0000256" key="4">
    <source>
        <dbReference type="ARBA" id="ARBA00022968"/>
    </source>
</evidence>
<evidence type="ECO:0000256" key="6">
    <source>
        <dbReference type="SAM" id="MobiDB-lite"/>
    </source>
</evidence>
<evidence type="ECO:0000259" key="8">
    <source>
        <dbReference type="Pfam" id="PF03016"/>
    </source>
</evidence>
<feature type="region of interest" description="Disordered" evidence="6">
    <location>
        <begin position="70"/>
        <end position="89"/>
    </location>
</feature>
<keyword evidence="7" id="KW-0812">Transmembrane</keyword>
<sequence length="634" mass="74293">MERTNVVGSCRHHFWYFIFTIFVLWFLYLNYNFYSSAITGKNHEASGLLAGNDTALGDDNQELSSGSIHLEENSKEDGNNSENVDDDSEDGFNSIDSFLKLGNWVQIADEILASEKKLERQRNFNQAQKHPGTQLVRKHPGTRHEEKPDSRRSRYPVKNWNSKDRSSPVSTRQTLKPVIETKPVIRKTPVEVIESDPVYCKGKYIYVYRLPMRYNDDLIRHCKNLSEWTNMCKFTSNMGLGPVLENNDNVYSNTSWFATNQFLLEVIFHNRMKQYKCLTTNSSLASAIFVPFYPGLDLNRYLWSRSTMKLKDNDTFDLVKWLKQRPEWKKMSGRDHFMVAGRISWDFRRDSNNDFDWGNKLLLFPETKNMTVLVIESSPWHTNDFAIPYPTYFHPSTDEEVFEWQSRMRNQTRPFLFSFVGAGRPNLPDSIRTELMDQCRSSKKCRLMECVKGFNKCYRPEYVMRLFQNSVFCLQPAGDSFTRRSTFDSILAGCIPVFFNPGSAYVQYVWHLPKNYSKYSVFIPDTDVKDKISIEKTLERITKEQVEAMREEVIKLMPKVIYADPNGRLETLEDAFDITVEGVLERIDKIRQEMNEGRKHLSTDLAGEDAWKYNLFGTIDEHEWDHFFARPRIY</sequence>
<evidence type="ECO:0000313" key="9">
    <source>
        <dbReference type="EMBL" id="KAI9194128.1"/>
    </source>
</evidence>
<dbReference type="AlphaFoldDB" id="A0AAD5P0Y7"/>
<keyword evidence="10" id="KW-1185">Reference proteome</keyword>
<feature type="transmembrane region" description="Helical" evidence="7">
    <location>
        <begin position="12"/>
        <end position="31"/>
    </location>
</feature>
<reference evidence="9" key="1">
    <citation type="journal article" date="2022" name="Plant J.">
        <title>Strategies of tolerance reflected in two North American maple genomes.</title>
        <authorList>
            <person name="McEvoy S.L."/>
            <person name="Sezen U.U."/>
            <person name="Trouern-Trend A."/>
            <person name="McMahon S.M."/>
            <person name="Schaberg P.G."/>
            <person name="Yang J."/>
            <person name="Wegrzyn J.L."/>
            <person name="Swenson N.G."/>
        </authorList>
    </citation>
    <scope>NUCLEOTIDE SEQUENCE</scope>
    <source>
        <strain evidence="9">91603</strain>
    </source>
</reference>
<feature type="region of interest" description="Disordered" evidence="6">
    <location>
        <begin position="123"/>
        <end position="173"/>
    </location>
</feature>
<dbReference type="PANTHER" id="PTHR11062">
    <property type="entry name" value="EXOSTOSIN HEPARAN SULFATE GLYCOSYLTRANSFERASE -RELATED"/>
    <property type="match status" value="1"/>
</dbReference>
<proteinExistence type="inferred from homology"/>
<name>A0AAD5P0Y7_ACENE</name>
<comment type="similarity">
    <text evidence="2">Belongs to the glycosyltransferase 47 family.</text>
</comment>